<dbReference type="OrthoDB" id="9809450at2"/>
<feature type="domain" description="ABC transporter" evidence="4">
    <location>
        <begin position="1"/>
        <end position="229"/>
    </location>
</feature>
<reference evidence="5 6" key="1">
    <citation type="submission" date="2015-08" db="EMBL/GenBank/DDBJ databases">
        <authorList>
            <person name="Babu N.S."/>
            <person name="Beckwith C.J."/>
            <person name="Beseler K.G."/>
            <person name="Brison A."/>
            <person name="Carone J.V."/>
            <person name="Caskin T.P."/>
            <person name="Diamond M."/>
            <person name="Durham M.E."/>
            <person name="Foxe J.M."/>
            <person name="Go M."/>
            <person name="Henderson B.A."/>
            <person name="Jones I.B."/>
            <person name="McGettigan J.A."/>
            <person name="Micheletti S.J."/>
            <person name="Nasrallah M.E."/>
            <person name="Ortiz D."/>
            <person name="Piller C.R."/>
            <person name="Privatt S.R."/>
            <person name="Schneider S.L."/>
            <person name="Sharp S."/>
            <person name="Smith T.C."/>
            <person name="Stanton J.D."/>
            <person name="Ullery H.E."/>
            <person name="Wilson R.J."/>
            <person name="Serrano M.G."/>
            <person name="Buck G."/>
            <person name="Lee V."/>
            <person name="Wang Y."/>
            <person name="Carvalho R."/>
            <person name="Voegtly L."/>
            <person name="Shi R."/>
            <person name="Duckworth R."/>
            <person name="Johnson A."/>
            <person name="Loviza R."/>
            <person name="Walstead R."/>
            <person name="Shah Z."/>
            <person name="Kiflezghi M."/>
            <person name="Wade K."/>
            <person name="Ball S.L."/>
            <person name="Bradley K.W."/>
            <person name="Asai D.J."/>
            <person name="Bowman C.A."/>
            <person name="Russell D.A."/>
            <person name="Pope W.H."/>
            <person name="Jacobs-Sera D."/>
            <person name="Hendrix R.W."/>
            <person name="Hatfull G.F."/>
        </authorList>
    </citation>
    <scope>NUCLEOTIDE SEQUENCE [LARGE SCALE GENOMIC DNA]</scope>
    <source>
        <strain evidence="5 6">DSM 27648</strain>
    </source>
</reference>
<evidence type="ECO:0000259" key="4">
    <source>
        <dbReference type="PROSITE" id="PS50893"/>
    </source>
</evidence>
<sequence>MSSASLDVRIGLATKSFTLDVAFEAPPGVTVLYGPSGAGKSRTLGCIAGIVRPDRGRVTLDGEIWFDHASRREKPIHERRVAYVFQSLALFPHMTGAENVAYGMTSGTSSQKQERAQAMLARMRVPHLAARKPRTFSGGEAQRVALARAFAMSPRLLLLDEPFSALDAGVKRELLDEVATWLERERIPAILVTHQAEEARVLGHRVVHLEHGRVVRESSVDEADFASRA</sequence>
<dbReference type="InterPro" id="IPR017871">
    <property type="entry name" value="ABC_transporter-like_CS"/>
</dbReference>
<dbReference type="SMART" id="SM00382">
    <property type="entry name" value="AAA"/>
    <property type="match status" value="1"/>
</dbReference>
<dbReference type="STRING" id="1391654.AKJ09_00144"/>
<dbReference type="GO" id="GO:0016887">
    <property type="term" value="F:ATP hydrolysis activity"/>
    <property type="evidence" value="ECO:0007669"/>
    <property type="project" value="InterPro"/>
</dbReference>
<keyword evidence="6" id="KW-1185">Reference proteome</keyword>
<dbReference type="PROSITE" id="PS50893">
    <property type="entry name" value="ABC_TRANSPORTER_2"/>
    <property type="match status" value="1"/>
</dbReference>
<keyword evidence="1" id="KW-0813">Transport</keyword>
<dbReference type="AlphaFoldDB" id="A0A0K1PIY2"/>
<keyword evidence="2" id="KW-0547">Nucleotide-binding</keyword>
<dbReference type="EMBL" id="CP012333">
    <property type="protein sequence ID" value="AKU93480.1"/>
    <property type="molecule type" value="Genomic_DNA"/>
</dbReference>
<dbReference type="InterPro" id="IPR003593">
    <property type="entry name" value="AAA+_ATPase"/>
</dbReference>
<dbReference type="SUPFAM" id="SSF52540">
    <property type="entry name" value="P-loop containing nucleoside triphosphate hydrolases"/>
    <property type="match status" value="1"/>
</dbReference>
<evidence type="ECO:0000313" key="6">
    <source>
        <dbReference type="Proteomes" id="UP000064967"/>
    </source>
</evidence>
<evidence type="ECO:0000256" key="1">
    <source>
        <dbReference type="ARBA" id="ARBA00022448"/>
    </source>
</evidence>
<accession>A0A0K1PIY2</accession>
<evidence type="ECO:0000256" key="3">
    <source>
        <dbReference type="ARBA" id="ARBA00022840"/>
    </source>
</evidence>
<gene>
    <name evidence="5" type="ORF">AKJ09_00144</name>
</gene>
<dbReference type="InterPro" id="IPR003439">
    <property type="entry name" value="ABC_transporter-like_ATP-bd"/>
</dbReference>
<keyword evidence="3 5" id="KW-0067">ATP-binding</keyword>
<dbReference type="PROSITE" id="PS00211">
    <property type="entry name" value="ABC_TRANSPORTER_1"/>
    <property type="match status" value="1"/>
</dbReference>
<dbReference type="Gene3D" id="3.40.50.300">
    <property type="entry name" value="P-loop containing nucleotide triphosphate hydrolases"/>
    <property type="match status" value="1"/>
</dbReference>
<dbReference type="PANTHER" id="PTHR42781:SF4">
    <property type="entry name" value="SPERMIDINE_PUTRESCINE IMPORT ATP-BINDING PROTEIN POTA"/>
    <property type="match status" value="1"/>
</dbReference>
<proteinExistence type="predicted"/>
<dbReference type="GO" id="GO:0005524">
    <property type="term" value="F:ATP binding"/>
    <property type="evidence" value="ECO:0007669"/>
    <property type="project" value="UniProtKB-KW"/>
</dbReference>
<dbReference type="InterPro" id="IPR050093">
    <property type="entry name" value="ABC_SmlMolc_Importer"/>
</dbReference>
<protein>
    <submittedName>
        <fullName evidence="5">Molybdenum transport ATP-binding protein ModC</fullName>
    </submittedName>
</protein>
<name>A0A0K1PIY2_9BACT</name>
<evidence type="ECO:0000313" key="5">
    <source>
        <dbReference type="EMBL" id="AKU93480.1"/>
    </source>
</evidence>
<dbReference type="InterPro" id="IPR027417">
    <property type="entry name" value="P-loop_NTPase"/>
</dbReference>
<dbReference type="KEGG" id="llu:AKJ09_00144"/>
<evidence type="ECO:0000256" key="2">
    <source>
        <dbReference type="ARBA" id="ARBA00022741"/>
    </source>
</evidence>
<dbReference type="Pfam" id="PF00005">
    <property type="entry name" value="ABC_tran"/>
    <property type="match status" value="1"/>
</dbReference>
<organism evidence="5 6">
    <name type="scientific">Labilithrix luteola</name>
    <dbReference type="NCBI Taxonomy" id="1391654"/>
    <lineage>
        <taxon>Bacteria</taxon>
        <taxon>Pseudomonadati</taxon>
        <taxon>Myxococcota</taxon>
        <taxon>Polyangia</taxon>
        <taxon>Polyangiales</taxon>
        <taxon>Labilitrichaceae</taxon>
        <taxon>Labilithrix</taxon>
    </lineage>
</organism>
<dbReference type="PANTHER" id="PTHR42781">
    <property type="entry name" value="SPERMIDINE/PUTRESCINE IMPORT ATP-BINDING PROTEIN POTA"/>
    <property type="match status" value="1"/>
</dbReference>
<dbReference type="Proteomes" id="UP000064967">
    <property type="component" value="Chromosome"/>
</dbReference>
<dbReference type="RefSeq" id="WP_146645085.1">
    <property type="nucleotide sequence ID" value="NZ_CP012333.1"/>
</dbReference>